<comment type="caution">
    <text evidence="5">The sequence shown here is derived from an EMBL/GenBank/DDBJ whole genome shotgun (WGS) entry which is preliminary data.</text>
</comment>
<evidence type="ECO:0000256" key="3">
    <source>
        <dbReference type="ARBA" id="ARBA00022691"/>
    </source>
</evidence>
<name>A0AA40BWY2_9PEZI</name>
<evidence type="ECO:0000313" key="6">
    <source>
        <dbReference type="Proteomes" id="UP001175000"/>
    </source>
</evidence>
<comment type="similarity">
    <text evidence="4">Belongs to the class I-like SAM-binding methyltransferase superfamily.</text>
</comment>
<proteinExistence type="inferred from homology"/>
<keyword evidence="2" id="KW-0808">Transferase</keyword>
<evidence type="ECO:0000256" key="1">
    <source>
        <dbReference type="ARBA" id="ARBA00005179"/>
    </source>
</evidence>
<organism evidence="5 6">
    <name type="scientific">Immersiella caudata</name>
    <dbReference type="NCBI Taxonomy" id="314043"/>
    <lineage>
        <taxon>Eukaryota</taxon>
        <taxon>Fungi</taxon>
        <taxon>Dikarya</taxon>
        <taxon>Ascomycota</taxon>
        <taxon>Pezizomycotina</taxon>
        <taxon>Sordariomycetes</taxon>
        <taxon>Sordariomycetidae</taxon>
        <taxon>Sordariales</taxon>
        <taxon>Lasiosphaeriaceae</taxon>
        <taxon>Immersiella</taxon>
    </lineage>
</organism>
<evidence type="ECO:0000256" key="2">
    <source>
        <dbReference type="ARBA" id="ARBA00022679"/>
    </source>
</evidence>
<protein>
    <recommendedName>
        <fullName evidence="7">Methyltransferase domain-containing protein</fullName>
    </recommendedName>
</protein>
<dbReference type="AlphaFoldDB" id="A0AA40BWY2"/>
<dbReference type="SUPFAM" id="SSF53335">
    <property type="entry name" value="S-adenosyl-L-methionine-dependent methyltransferases"/>
    <property type="match status" value="1"/>
</dbReference>
<reference evidence="5" key="1">
    <citation type="submission" date="2023-06" db="EMBL/GenBank/DDBJ databases">
        <title>Genome-scale phylogeny and comparative genomics of the fungal order Sordariales.</title>
        <authorList>
            <consortium name="Lawrence Berkeley National Laboratory"/>
            <person name="Hensen N."/>
            <person name="Bonometti L."/>
            <person name="Westerberg I."/>
            <person name="Brannstrom I.O."/>
            <person name="Guillou S."/>
            <person name="Cros-Aarteil S."/>
            <person name="Calhoun S."/>
            <person name="Haridas S."/>
            <person name="Kuo A."/>
            <person name="Mondo S."/>
            <person name="Pangilinan J."/>
            <person name="Riley R."/>
            <person name="Labutti K."/>
            <person name="Andreopoulos B."/>
            <person name="Lipzen A."/>
            <person name="Chen C."/>
            <person name="Yanf M."/>
            <person name="Daum C."/>
            <person name="Ng V."/>
            <person name="Clum A."/>
            <person name="Steindorff A."/>
            <person name="Ohm R."/>
            <person name="Martin F."/>
            <person name="Silar P."/>
            <person name="Natvig D."/>
            <person name="Lalanne C."/>
            <person name="Gautier V."/>
            <person name="Ament-Velasquez S.L."/>
            <person name="Kruys A."/>
            <person name="Hutchinson M.I."/>
            <person name="Powell A.J."/>
            <person name="Barry K."/>
            <person name="Miller A.N."/>
            <person name="Grigoriev I.V."/>
            <person name="Debuchy R."/>
            <person name="Gladieux P."/>
            <person name="Thoren M.H."/>
            <person name="Johannesson H."/>
        </authorList>
    </citation>
    <scope>NUCLEOTIDE SEQUENCE</scope>
    <source>
        <strain evidence="5">CBS 606.72</strain>
    </source>
</reference>
<sequence length="286" mass="31981">MSAPAPIPNSANPRKIEFYDLDASALTEPGRRLLREYSDIPEAEIISHVEAMRIKAFQVCPYPCIGMFQFLDLSLMSTPVYEEVLARIKNGDKFLDLGCCVGQEIRQLVADGAPSANTYGSDLYGGLIDVGYDLFKDMDRLKTTFIPADVFDDASPLLALAGQMDIIYTGAFFHLFGVEEQEKIAGRVVQLLAPKPGSMIIGRQSGHEEAGEFTRAGDKSGRKHFRHNPQSWKELWDRVGERTGSKWSVEADLKTKEYTLAELEGKSEAIRRKMQGLGLRFVIRRL</sequence>
<dbReference type="Gene3D" id="3.40.50.150">
    <property type="entry name" value="Vaccinia Virus protein VP39"/>
    <property type="match status" value="1"/>
</dbReference>
<keyword evidence="3" id="KW-0949">S-adenosyl-L-methionine</keyword>
<dbReference type="EMBL" id="JAULSU010000005">
    <property type="protein sequence ID" value="KAK0616684.1"/>
    <property type="molecule type" value="Genomic_DNA"/>
</dbReference>
<dbReference type="InterPro" id="IPR029063">
    <property type="entry name" value="SAM-dependent_MTases_sf"/>
</dbReference>
<evidence type="ECO:0000256" key="4">
    <source>
        <dbReference type="ARBA" id="ARBA00038314"/>
    </source>
</evidence>
<evidence type="ECO:0000313" key="5">
    <source>
        <dbReference type="EMBL" id="KAK0616684.1"/>
    </source>
</evidence>
<comment type="pathway">
    <text evidence="1">Secondary metabolite biosynthesis.</text>
</comment>
<accession>A0AA40BWY2</accession>
<dbReference type="GO" id="GO:0016740">
    <property type="term" value="F:transferase activity"/>
    <property type="evidence" value="ECO:0007669"/>
    <property type="project" value="UniProtKB-KW"/>
</dbReference>
<dbReference type="InterPro" id="IPR051654">
    <property type="entry name" value="Meroterpenoid_MTases"/>
</dbReference>
<evidence type="ECO:0008006" key="7">
    <source>
        <dbReference type="Google" id="ProtNLM"/>
    </source>
</evidence>
<keyword evidence="6" id="KW-1185">Reference proteome</keyword>
<dbReference type="PANTHER" id="PTHR35897">
    <property type="entry name" value="METHYLTRANSFERASE AUSD"/>
    <property type="match status" value="1"/>
</dbReference>
<gene>
    <name evidence="5" type="ORF">B0T14DRAFT_497864</name>
</gene>
<dbReference type="Proteomes" id="UP001175000">
    <property type="component" value="Unassembled WGS sequence"/>
</dbReference>
<dbReference type="PANTHER" id="PTHR35897:SF1">
    <property type="entry name" value="METHYLTRANSFERASE AUSD"/>
    <property type="match status" value="1"/>
</dbReference>